<evidence type="ECO:0000313" key="5">
    <source>
        <dbReference type="EMBL" id="GIQ80452.1"/>
    </source>
</evidence>
<feature type="domain" description="SET" evidence="4">
    <location>
        <begin position="171"/>
        <end position="319"/>
    </location>
</feature>
<dbReference type="PANTHER" id="PTHR10971">
    <property type="entry name" value="MRNA EXPORT FACTOR AND BUB3"/>
    <property type="match status" value="1"/>
</dbReference>
<evidence type="ECO:0000259" key="4">
    <source>
        <dbReference type="PROSITE" id="PS50280"/>
    </source>
</evidence>
<dbReference type="InterPro" id="IPR001214">
    <property type="entry name" value="SET_dom"/>
</dbReference>
<dbReference type="AlphaFoldDB" id="A0A9K3CQC2"/>
<dbReference type="SUPFAM" id="SSF50978">
    <property type="entry name" value="WD40 repeat-like"/>
    <property type="match status" value="1"/>
</dbReference>
<gene>
    <name evidence="5" type="ORF">KIPB_001254</name>
</gene>
<evidence type="ECO:0000256" key="2">
    <source>
        <dbReference type="ARBA" id="ARBA00022737"/>
    </source>
</evidence>
<dbReference type="PROSITE" id="PS50280">
    <property type="entry name" value="SET"/>
    <property type="match status" value="1"/>
</dbReference>
<keyword evidence="2" id="KW-0677">Repeat</keyword>
<keyword evidence="1 3" id="KW-0853">WD repeat</keyword>
<dbReference type="OrthoDB" id="10262475at2759"/>
<dbReference type="Gene3D" id="2.170.270.10">
    <property type="entry name" value="SET domain"/>
    <property type="match status" value="1"/>
</dbReference>
<evidence type="ECO:0000313" key="6">
    <source>
        <dbReference type="Proteomes" id="UP000265618"/>
    </source>
</evidence>
<dbReference type="InterPro" id="IPR015943">
    <property type="entry name" value="WD40/YVTN_repeat-like_dom_sf"/>
</dbReference>
<dbReference type="InterPro" id="IPR036322">
    <property type="entry name" value="WD40_repeat_dom_sf"/>
</dbReference>
<dbReference type="InterPro" id="IPR001680">
    <property type="entry name" value="WD40_rpt"/>
</dbReference>
<proteinExistence type="predicted"/>
<dbReference type="Gene3D" id="2.130.10.10">
    <property type="entry name" value="YVTN repeat-like/Quinoprotein amine dehydrogenase"/>
    <property type="match status" value="1"/>
</dbReference>
<evidence type="ECO:0000256" key="1">
    <source>
        <dbReference type="ARBA" id="ARBA00022574"/>
    </source>
</evidence>
<feature type="repeat" description="WD" evidence="3">
    <location>
        <begin position="45"/>
        <end position="88"/>
    </location>
</feature>
<dbReference type="SMART" id="SM00320">
    <property type="entry name" value="WD40"/>
    <property type="match status" value="3"/>
</dbReference>
<dbReference type="EMBL" id="BDIP01000174">
    <property type="protein sequence ID" value="GIQ80452.1"/>
    <property type="molecule type" value="Genomic_DNA"/>
</dbReference>
<accession>A0A9K3CQC2</accession>
<dbReference type="Pfam" id="PF00400">
    <property type="entry name" value="WD40"/>
    <property type="match status" value="1"/>
</dbReference>
<dbReference type="SUPFAM" id="SSF82199">
    <property type="entry name" value="SET domain"/>
    <property type="match status" value="1"/>
</dbReference>
<name>A0A9K3CQC2_9EUKA</name>
<comment type="caution">
    <text evidence="5">The sequence shown here is derived from an EMBL/GenBank/DDBJ whole genome shotgun (WGS) entry which is preliminary data.</text>
</comment>
<dbReference type="InterPro" id="IPR046341">
    <property type="entry name" value="SET_dom_sf"/>
</dbReference>
<feature type="repeat" description="WD" evidence="3">
    <location>
        <begin position="193"/>
        <end position="228"/>
    </location>
</feature>
<protein>
    <recommendedName>
        <fullName evidence="4">SET domain-containing protein</fullName>
    </recommendedName>
</protein>
<organism evidence="5 6">
    <name type="scientific">Kipferlia bialata</name>
    <dbReference type="NCBI Taxonomy" id="797122"/>
    <lineage>
        <taxon>Eukaryota</taxon>
        <taxon>Metamonada</taxon>
        <taxon>Carpediemonas-like organisms</taxon>
        <taxon>Kipferlia</taxon>
    </lineage>
</organism>
<feature type="non-terminal residue" evidence="5">
    <location>
        <position position="1"/>
    </location>
</feature>
<reference evidence="5 6" key="1">
    <citation type="journal article" date="2018" name="PLoS ONE">
        <title>The draft genome of Kipferlia bialata reveals reductive genome evolution in fornicate parasites.</title>
        <authorList>
            <person name="Tanifuji G."/>
            <person name="Takabayashi S."/>
            <person name="Kume K."/>
            <person name="Takagi M."/>
            <person name="Nakayama T."/>
            <person name="Kamikawa R."/>
            <person name="Inagaki Y."/>
            <person name="Hashimoto T."/>
        </authorList>
    </citation>
    <scope>NUCLEOTIDE SEQUENCE [LARGE SCALE GENOMIC DNA]</scope>
    <source>
        <strain evidence="5">NY0173</strain>
    </source>
</reference>
<sequence length="582" mass="65907">MLRRLEIHSEPVLAGTWLSETSVVTGGADMQVTVSDIRRGDSKSVGKHSAAISALEAVPDISPHCVLSGSWDKTLALWDSRQARAVQKADLPGKVFSMSRMGPYNVVVGLSNRLLRIFDIRDLSHPLQLRESSLRHQTRALAGRLDGEGYAMSSVEGRIGIERYSMQEQNDNTKKYSFRCHRSGTDRVLVYPVHALVYHPKNTEFLLSGGGDGVINMWNTKKNQALVDALPRAFKEGDGPFHYSDMATESDVANYVCTNEFSYYHYQMLKVKVICNKASRFNHSCEPNAFSQYDIDKKVLNIHAIHNIKAGDEILINYVQPEMPTKERQVQLGMRGFQCRCAKCMRPRAEIEVSDARLRRYLTIRTEMTQGFAMGEAGPPDSNDQAATDRVNRRNLAHTKEARQILEAEFGDSPHAESLLCFFGFQNALDTHNHPLARTHLRKGLAAKLLCEGDHAITREWKEWSKVPGKYTLAQMCRSGMMDALPPEHREVLTKCLLMGIQMPAFPQERRGAPQTKESKRIDKQFAKGMARARSPPRSARYQCTVDSLTKGMTQEEILRDQRDEEENRTIRCLNMHQSMHR</sequence>
<dbReference type="PROSITE" id="PS50082">
    <property type="entry name" value="WD_REPEATS_2"/>
    <property type="match status" value="2"/>
</dbReference>
<evidence type="ECO:0000256" key="3">
    <source>
        <dbReference type="PROSITE-ProRule" id="PRU00221"/>
    </source>
</evidence>
<keyword evidence="6" id="KW-1185">Reference proteome</keyword>
<dbReference type="Proteomes" id="UP000265618">
    <property type="component" value="Unassembled WGS sequence"/>
</dbReference>
<dbReference type="CDD" id="cd20071">
    <property type="entry name" value="SET_SMYD"/>
    <property type="match status" value="1"/>
</dbReference>
<dbReference type="Pfam" id="PF00856">
    <property type="entry name" value="SET"/>
    <property type="match status" value="1"/>
</dbReference>